<dbReference type="AlphaFoldDB" id="A0A1A8ZBF2"/>
<proteinExistence type="predicted"/>
<dbReference type="EMBL" id="FLRE01000156">
    <property type="protein sequence ID" value="SBT41162.1"/>
    <property type="molecule type" value="Genomic_DNA"/>
</dbReference>
<accession>A0A1A8ZBF2</accession>
<gene>
    <name evidence="1" type="ORF">POVWA2_041220</name>
</gene>
<evidence type="ECO:0000313" key="2">
    <source>
        <dbReference type="Proteomes" id="UP000078550"/>
    </source>
</evidence>
<name>A0A1A8ZBF2_PLAOA</name>
<evidence type="ECO:0000313" key="1">
    <source>
        <dbReference type="EMBL" id="SBT41162.1"/>
    </source>
</evidence>
<sequence>MLQNGDIRKIPDREAANVQDDIDLLEVIGENFVRQIANKAEREATACDNVHEKQHNILCNEFLVCEIKMDVVDKGDLKNK</sequence>
<protein>
    <submittedName>
        <fullName evidence="1">Uncharacterized protein</fullName>
    </submittedName>
</protein>
<organism evidence="1 2">
    <name type="scientific">Plasmodium ovale wallikeri</name>
    <dbReference type="NCBI Taxonomy" id="864142"/>
    <lineage>
        <taxon>Eukaryota</taxon>
        <taxon>Sar</taxon>
        <taxon>Alveolata</taxon>
        <taxon>Apicomplexa</taxon>
        <taxon>Aconoidasida</taxon>
        <taxon>Haemosporida</taxon>
        <taxon>Plasmodiidae</taxon>
        <taxon>Plasmodium</taxon>
        <taxon>Plasmodium (Plasmodium)</taxon>
    </lineage>
</organism>
<dbReference type="Proteomes" id="UP000078550">
    <property type="component" value="Unassembled WGS sequence"/>
</dbReference>
<reference evidence="2" key="1">
    <citation type="submission" date="2016-05" db="EMBL/GenBank/DDBJ databases">
        <authorList>
            <person name="Naeem Raeece"/>
        </authorList>
    </citation>
    <scope>NUCLEOTIDE SEQUENCE [LARGE SCALE GENOMIC DNA]</scope>
</reference>